<comment type="function">
    <text evidence="11">Catalyzes the formation of phosphatidylethanolamine (PtdEtn) from phosphatidylserine (PtdSer).</text>
</comment>
<keyword evidence="12" id="KW-1133">Transmembrane helix</keyword>
<name>A0ABP9G8S0_9SPHI</name>
<dbReference type="NCBIfam" id="NF003685">
    <property type="entry name" value="PRK05305.2-5"/>
    <property type="match status" value="1"/>
</dbReference>
<evidence type="ECO:0000256" key="1">
    <source>
        <dbReference type="ARBA" id="ARBA00022475"/>
    </source>
</evidence>
<dbReference type="InterPro" id="IPR033175">
    <property type="entry name" value="PSD-A"/>
</dbReference>
<evidence type="ECO:0000256" key="4">
    <source>
        <dbReference type="ARBA" id="ARBA00023098"/>
    </source>
</evidence>
<feature type="transmembrane region" description="Helical" evidence="12">
    <location>
        <begin position="7"/>
        <end position="29"/>
    </location>
</feature>
<keyword evidence="8 11" id="KW-0456">Lyase</keyword>
<keyword evidence="2 11" id="KW-0444">Lipid biosynthesis</keyword>
<evidence type="ECO:0000313" key="13">
    <source>
        <dbReference type="EMBL" id="GAA4929097.1"/>
    </source>
</evidence>
<comment type="subcellular location">
    <subcellularLocation>
        <location evidence="11">Cell membrane</location>
        <topology evidence="11">Peripheral membrane protein</topology>
    </subcellularLocation>
</comment>
<comment type="similarity">
    <text evidence="11">Belongs to the phosphatidylserine decarboxylase family. PSD-A subfamily.</text>
</comment>
<keyword evidence="14" id="KW-1185">Reference proteome</keyword>
<dbReference type="EC" id="4.1.1.65" evidence="11"/>
<keyword evidence="7 11" id="KW-0594">Phospholipid biosynthesis</keyword>
<feature type="chain" id="PRO_5044922614" description="Phosphatidylserine decarboxylase beta chain" evidence="11">
    <location>
        <begin position="1"/>
        <end position="187"/>
    </location>
</feature>
<evidence type="ECO:0000256" key="12">
    <source>
        <dbReference type="SAM" id="Phobius"/>
    </source>
</evidence>
<comment type="PTM">
    <text evidence="11">Is synthesized initially as an inactive proenzyme. Formation of the active enzyme involves a self-maturation process in which the active site pyruvoyl group is generated from an internal serine residue via an autocatalytic post-translational modification. Two non-identical subunits are generated from the proenzyme in this reaction, and the pyruvate is formed at the N-terminus of the alpha chain, which is derived from the carboxyl end of the proenzyme. The post-translation cleavage follows an unusual pathway, termed non-hydrolytic serinolysis, in which the side chain hydroxyl group of the serine supplies its oxygen atom to form the C-terminus of the beta chain, while the remainder of the serine residue undergoes an oxidative deamination to produce ammonia and the pyruvoyl prosthetic group on the alpha chain.</text>
</comment>
<dbReference type="Pfam" id="PF02666">
    <property type="entry name" value="PS_Dcarbxylase"/>
    <property type="match status" value="1"/>
</dbReference>
<dbReference type="PANTHER" id="PTHR35809">
    <property type="entry name" value="ARCHAETIDYLSERINE DECARBOXYLASE PROENZYME-RELATED"/>
    <property type="match status" value="1"/>
</dbReference>
<comment type="pathway">
    <text evidence="11">Phospholipid metabolism; phosphatidylethanolamine biosynthesis; phosphatidylethanolamine from CDP-diacylglycerol: step 2/2.</text>
</comment>
<keyword evidence="5 11" id="KW-0472">Membrane</keyword>
<keyword evidence="12" id="KW-0812">Transmembrane</keyword>
<comment type="catalytic activity">
    <reaction evidence="11">
        <text>a 1,2-diacyl-sn-glycero-3-phospho-L-serine + H(+) = a 1,2-diacyl-sn-glycero-3-phosphoethanolamine + CO2</text>
        <dbReference type="Rhea" id="RHEA:20828"/>
        <dbReference type="ChEBI" id="CHEBI:15378"/>
        <dbReference type="ChEBI" id="CHEBI:16526"/>
        <dbReference type="ChEBI" id="CHEBI:57262"/>
        <dbReference type="ChEBI" id="CHEBI:64612"/>
        <dbReference type="EC" id="4.1.1.65"/>
    </reaction>
</comment>
<dbReference type="EMBL" id="BAABJI010000004">
    <property type="protein sequence ID" value="GAA4929097.1"/>
    <property type="molecule type" value="Genomic_DNA"/>
</dbReference>
<sequence>MTIHKEGYTSIALCILFIFVLNAGIQFYFPQAYVLKWVIYILSFLLFIIILQFFRSPSLRIATDETKVLCPADGKVVVIEETEETEFLKDRRIQLSVFMSPINVHVNRNPIAGVVKYFKYHPGKYLVAWHPKSSTENERTTIVIENHLGVPVLFRQIAGALARRIVWYVKQGDEVEQGQQFGFIKFGSRVDLFLPLGSKINVSIGEVVKGGRTILAELPSVVEPVKATVVTEA</sequence>
<evidence type="ECO:0000256" key="9">
    <source>
        <dbReference type="ARBA" id="ARBA00023264"/>
    </source>
</evidence>
<keyword evidence="4 11" id="KW-0443">Lipid metabolism</keyword>
<keyword evidence="3 11" id="KW-0210">Decarboxylase</keyword>
<dbReference type="InterPro" id="IPR003817">
    <property type="entry name" value="PS_Dcarbxylase"/>
</dbReference>
<dbReference type="RefSeq" id="WP_345333766.1">
    <property type="nucleotide sequence ID" value="NZ_BAABJI010000004.1"/>
</dbReference>
<reference evidence="14" key="1">
    <citation type="journal article" date="2019" name="Int. J. Syst. Evol. Microbiol.">
        <title>The Global Catalogue of Microorganisms (GCM) 10K type strain sequencing project: providing services to taxonomists for standard genome sequencing and annotation.</title>
        <authorList>
            <consortium name="The Broad Institute Genomics Platform"/>
            <consortium name="The Broad Institute Genome Sequencing Center for Infectious Disease"/>
            <person name="Wu L."/>
            <person name="Ma J."/>
        </authorList>
    </citation>
    <scope>NUCLEOTIDE SEQUENCE [LARGE SCALE GENOMIC DNA]</scope>
    <source>
        <strain evidence="14">JCM 18283</strain>
    </source>
</reference>
<gene>
    <name evidence="11" type="primary">psd</name>
    <name evidence="13" type="ORF">GCM10023313_37240</name>
</gene>
<feature type="chain" id="PRO_5044922613" description="Phosphatidylserine decarboxylase alpha chain" evidence="11">
    <location>
        <begin position="188"/>
        <end position="233"/>
    </location>
</feature>
<feature type="site" description="Cleavage (non-hydrolytic); by autocatalysis" evidence="11">
    <location>
        <begin position="187"/>
        <end position="188"/>
    </location>
</feature>
<dbReference type="HAMAP" id="MF_00664">
    <property type="entry name" value="PS_decarb_PSD_A"/>
    <property type="match status" value="1"/>
</dbReference>
<accession>A0ABP9G8S0</accession>
<evidence type="ECO:0000256" key="8">
    <source>
        <dbReference type="ARBA" id="ARBA00023239"/>
    </source>
</evidence>
<evidence type="ECO:0000256" key="3">
    <source>
        <dbReference type="ARBA" id="ARBA00022793"/>
    </source>
</evidence>
<evidence type="ECO:0000256" key="11">
    <source>
        <dbReference type="HAMAP-Rule" id="MF_00664"/>
    </source>
</evidence>
<feature type="transmembrane region" description="Helical" evidence="12">
    <location>
        <begin position="35"/>
        <end position="54"/>
    </location>
</feature>
<evidence type="ECO:0000256" key="5">
    <source>
        <dbReference type="ARBA" id="ARBA00023136"/>
    </source>
</evidence>
<evidence type="ECO:0000313" key="14">
    <source>
        <dbReference type="Proteomes" id="UP001501436"/>
    </source>
</evidence>
<feature type="active site" description="Schiff-base intermediate with substrate; via pyruvic acid" evidence="11">
    <location>
        <position position="188"/>
    </location>
</feature>
<evidence type="ECO:0000256" key="10">
    <source>
        <dbReference type="ARBA" id="ARBA00023317"/>
    </source>
</evidence>
<feature type="modified residue" description="Pyruvic acid (Ser); by autocatalysis" evidence="11">
    <location>
        <position position="188"/>
    </location>
</feature>
<keyword evidence="6 11" id="KW-0865">Zymogen</keyword>
<keyword evidence="1 11" id="KW-1003">Cell membrane</keyword>
<protein>
    <recommendedName>
        <fullName evidence="11">Phosphatidylserine decarboxylase proenzyme</fullName>
        <ecNumber evidence="11">4.1.1.65</ecNumber>
    </recommendedName>
    <component>
        <recommendedName>
            <fullName evidence="11">Phosphatidylserine decarboxylase alpha chain</fullName>
        </recommendedName>
    </component>
    <component>
        <recommendedName>
            <fullName evidence="11">Phosphatidylserine decarboxylase beta chain</fullName>
        </recommendedName>
    </component>
</protein>
<evidence type="ECO:0000256" key="7">
    <source>
        <dbReference type="ARBA" id="ARBA00023209"/>
    </source>
</evidence>
<comment type="cofactor">
    <cofactor evidence="11">
        <name>pyruvate</name>
        <dbReference type="ChEBI" id="CHEBI:15361"/>
    </cofactor>
    <text evidence="11">Binds 1 pyruvoyl group covalently per subunit.</text>
</comment>
<evidence type="ECO:0000256" key="6">
    <source>
        <dbReference type="ARBA" id="ARBA00023145"/>
    </source>
</evidence>
<comment type="caution">
    <text evidence="13">The sequence shown here is derived from an EMBL/GenBank/DDBJ whole genome shotgun (WGS) entry which is preliminary data.</text>
</comment>
<proteinExistence type="inferred from homology"/>
<dbReference type="NCBIfam" id="NF003678">
    <property type="entry name" value="PRK05305.1-2"/>
    <property type="match status" value="1"/>
</dbReference>
<dbReference type="Proteomes" id="UP001501436">
    <property type="component" value="Unassembled WGS sequence"/>
</dbReference>
<comment type="subunit">
    <text evidence="11">Heterodimer of a large membrane-associated beta subunit and a small pyruvoyl-containing alpha subunit.</text>
</comment>
<dbReference type="PANTHER" id="PTHR35809:SF1">
    <property type="entry name" value="ARCHAETIDYLSERINE DECARBOXYLASE PROENZYME-RELATED"/>
    <property type="match status" value="1"/>
</dbReference>
<keyword evidence="9 11" id="KW-1208">Phospholipid metabolism</keyword>
<evidence type="ECO:0000256" key="2">
    <source>
        <dbReference type="ARBA" id="ARBA00022516"/>
    </source>
</evidence>
<organism evidence="13 14">
    <name type="scientific">Mucilaginibacter defluvii</name>
    <dbReference type="NCBI Taxonomy" id="1196019"/>
    <lineage>
        <taxon>Bacteria</taxon>
        <taxon>Pseudomonadati</taxon>
        <taxon>Bacteroidota</taxon>
        <taxon>Sphingobacteriia</taxon>
        <taxon>Sphingobacteriales</taxon>
        <taxon>Sphingobacteriaceae</taxon>
        <taxon>Mucilaginibacter</taxon>
    </lineage>
</organism>
<keyword evidence="10 11" id="KW-0670">Pyruvate</keyword>